<dbReference type="InterPro" id="IPR029058">
    <property type="entry name" value="AB_hydrolase_fold"/>
</dbReference>
<keyword evidence="4" id="KW-1185">Reference proteome</keyword>
<dbReference type="Proteomes" id="UP001174909">
    <property type="component" value="Unassembled WGS sequence"/>
</dbReference>
<dbReference type="GO" id="GO:0016020">
    <property type="term" value="C:membrane"/>
    <property type="evidence" value="ECO:0007669"/>
    <property type="project" value="TreeGrafter"/>
</dbReference>
<dbReference type="AlphaFoldDB" id="A0AA35R0K8"/>
<dbReference type="Gene3D" id="3.40.50.1820">
    <property type="entry name" value="alpha/beta hydrolase"/>
    <property type="match status" value="1"/>
</dbReference>
<dbReference type="Pfam" id="PF00561">
    <property type="entry name" value="Abhydrolase_1"/>
    <property type="match status" value="1"/>
</dbReference>
<dbReference type="SUPFAM" id="SSF53474">
    <property type="entry name" value="alpha/beta-Hydrolases"/>
    <property type="match status" value="1"/>
</dbReference>
<dbReference type="PANTHER" id="PTHR43798:SF31">
    <property type="entry name" value="AB HYDROLASE SUPERFAMILY PROTEIN YCLE"/>
    <property type="match status" value="1"/>
</dbReference>
<dbReference type="EMBL" id="CASHTH010000343">
    <property type="protein sequence ID" value="CAI7998216.1"/>
    <property type="molecule type" value="Genomic_DNA"/>
</dbReference>
<protein>
    <submittedName>
        <fullName evidence="3">Uncharacterized protein Mb2734</fullName>
    </submittedName>
</protein>
<reference evidence="3" key="1">
    <citation type="submission" date="2023-03" db="EMBL/GenBank/DDBJ databases">
        <authorList>
            <person name="Steffen K."/>
            <person name="Cardenas P."/>
        </authorList>
    </citation>
    <scope>NUCLEOTIDE SEQUENCE</scope>
</reference>
<organism evidence="3 4">
    <name type="scientific">Geodia barretti</name>
    <name type="common">Barrett's horny sponge</name>
    <dbReference type="NCBI Taxonomy" id="519541"/>
    <lineage>
        <taxon>Eukaryota</taxon>
        <taxon>Metazoa</taxon>
        <taxon>Porifera</taxon>
        <taxon>Demospongiae</taxon>
        <taxon>Heteroscleromorpha</taxon>
        <taxon>Tetractinellida</taxon>
        <taxon>Astrophorina</taxon>
        <taxon>Geodiidae</taxon>
        <taxon>Geodia</taxon>
    </lineage>
</organism>
<dbReference type="PANTHER" id="PTHR43798">
    <property type="entry name" value="MONOACYLGLYCEROL LIPASE"/>
    <property type="match status" value="1"/>
</dbReference>
<keyword evidence="1" id="KW-0378">Hydrolase</keyword>
<evidence type="ECO:0000313" key="4">
    <source>
        <dbReference type="Proteomes" id="UP001174909"/>
    </source>
</evidence>
<evidence type="ECO:0000259" key="2">
    <source>
        <dbReference type="Pfam" id="PF00561"/>
    </source>
</evidence>
<dbReference type="GO" id="GO:0016787">
    <property type="term" value="F:hydrolase activity"/>
    <property type="evidence" value="ECO:0007669"/>
    <property type="project" value="UniProtKB-KW"/>
</dbReference>
<evidence type="ECO:0000313" key="3">
    <source>
        <dbReference type="EMBL" id="CAI7998216.1"/>
    </source>
</evidence>
<gene>
    <name evidence="3" type="ORF">GBAR_LOCUS2369</name>
</gene>
<feature type="domain" description="AB hydrolase-1" evidence="2">
    <location>
        <begin position="27"/>
        <end position="251"/>
    </location>
</feature>
<dbReference type="PRINTS" id="PR00111">
    <property type="entry name" value="ABHYDROLASE"/>
</dbReference>
<sequence length="266" mass="29687">MFVRRDLTDTVPTREGNMHFVKQGAGYPLVMLHPLGTSTWAWSSVIDAFSQHYTCYAFDMLGHGESDKPTRHFNMPDYAQALDDACQILNIHRGHYVGNSVGAVLATEMAASFPDRLDKLVLVGAPVWDARTAPERIAESAAGYDADGMPVARTMEQAKESTTFAEPRQEWVDANNGTRAQAGAWVKKLHESLAWYDIMTRLPRINARETLVLYGEVDRLRDGEELLHNNIVRARKHIMPGVGHIPQIEDPEGFVDAVLTFLKPGD</sequence>
<comment type="caution">
    <text evidence="3">The sequence shown here is derived from an EMBL/GenBank/DDBJ whole genome shotgun (WGS) entry which is preliminary data.</text>
</comment>
<name>A0AA35R0K8_GEOBA</name>
<proteinExistence type="predicted"/>
<dbReference type="InterPro" id="IPR000073">
    <property type="entry name" value="AB_hydrolase_1"/>
</dbReference>
<dbReference type="InterPro" id="IPR050266">
    <property type="entry name" value="AB_hydrolase_sf"/>
</dbReference>
<evidence type="ECO:0000256" key="1">
    <source>
        <dbReference type="ARBA" id="ARBA00022801"/>
    </source>
</evidence>
<accession>A0AA35R0K8</accession>